<proteinExistence type="predicted"/>
<feature type="domain" description="DUF7511" evidence="1">
    <location>
        <begin position="27"/>
        <end position="73"/>
    </location>
</feature>
<accession>A0ABD5UJB0</accession>
<dbReference type="Pfam" id="PF24351">
    <property type="entry name" value="DUF7511"/>
    <property type="match status" value="1"/>
</dbReference>
<evidence type="ECO:0000313" key="3">
    <source>
        <dbReference type="Proteomes" id="UP001596406"/>
    </source>
</evidence>
<comment type="caution">
    <text evidence="2">The sequence shown here is derived from an EMBL/GenBank/DDBJ whole genome shotgun (WGS) entry which is preliminary data.</text>
</comment>
<dbReference type="InterPro" id="IPR055933">
    <property type="entry name" value="DUF7511"/>
</dbReference>
<evidence type="ECO:0000259" key="1">
    <source>
        <dbReference type="Pfam" id="PF24351"/>
    </source>
</evidence>
<gene>
    <name evidence="2" type="ORF">ACFQHK_18415</name>
</gene>
<sequence length="73" mass="8301">MRENIDTSQTRELEPAEGSLFAWPQFDLEYTVEPHEDAADLYTFYTRGATDEDIITGWVSATEDSVVDITAIR</sequence>
<name>A0ABD5UJB0_9EURY</name>
<protein>
    <recommendedName>
        <fullName evidence="1">DUF7511 domain-containing protein</fullName>
    </recommendedName>
</protein>
<dbReference type="Proteomes" id="UP001596406">
    <property type="component" value="Unassembled WGS sequence"/>
</dbReference>
<dbReference type="AlphaFoldDB" id="A0ABD5UJB0"/>
<reference evidence="2 3" key="1">
    <citation type="journal article" date="2019" name="Int. J. Syst. Evol. Microbiol.">
        <title>The Global Catalogue of Microorganisms (GCM) 10K type strain sequencing project: providing services to taxonomists for standard genome sequencing and annotation.</title>
        <authorList>
            <consortium name="The Broad Institute Genomics Platform"/>
            <consortium name="The Broad Institute Genome Sequencing Center for Infectious Disease"/>
            <person name="Wu L."/>
            <person name="Ma J."/>
        </authorList>
    </citation>
    <scope>NUCLEOTIDE SEQUENCE [LARGE SCALE GENOMIC DNA]</scope>
    <source>
        <strain evidence="2 3">PSRA2</strain>
    </source>
</reference>
<dbReference type="EMBL" id="JBHSXM010000006">
    <property type="protein sequence ID" value="MFC6838457.1"/>
    <property type="molecule type" value="Genomic_DNA"/>
</dbReference>
<organism evidence="2 3">
    <name type="scientific">Halomarina ordinaria</name>
    <dbReference type="NCBI Taxonomy" id="3033939"/>
    <lineage>
        <taxon>Archaea</taxon>
        <taxon>Methanobacteriati</taxon>
        <taxon>Methanobacteriota</taxon>
        <taxon>Stenosarchaea group</taxon>
        <taxon>Halobacteria</taxon>
        <taxon>Halobacteriales</taxon>
        <taxon>Natronomonadaceae</taxon>
        <taxon>Halomarina</taxon>
    </lineage>
</organism>
<dbReference type="RefSeq" id="WP_304450146.1">
    <property type="nucleotide sequence ID" value="NZ_JARRAH010000006.1"/>
</dbReference>
<evidence type="ECO:0000313" key="2">
    <source>
        <dbReference type="EMBL" id="MFC6838457.1"/>
    </source>
</evidence>
<keyword evidence="3" id="KW-1185">Reference proteome</keyword>